<dbReference type="AlphaFoldDB" id="A0A158I2C6"/>
<dbReference type="PANTHER" id="PTHR43701">
    <property type="entry name" value="MEMBRANE TRANSPORTER PROTEIN MJ0441-RELATED"/>
    <property type="match status" value="1"/>
</dbReference>
<feature type="transmembrane region" description="Helical" evidence="5">
    <location>
        <begin position="179"/>
        <end position="202"/>
    </location>
</feature>
<dbReference type="Proteomes" id="UP000054683">
    <property type="component" value="Unassembled WGS sequence"/>
</dbReference>
<evidence type="ECO:0000256" key="2">
    <source>
        <dbReference type="ARBA" id="ARBA00022692"/>
    </source>
</evidence>
<evidence type="ECO:0000256" key="3">
    <source>
        <dbReference type="ARBA" id="ARBA00022989"/>
    </source>
</evidence>
<sequence length="262" mass="26668">MVLASTPMTQGIAAALCGGFVSFSLGLVGGGGSILAVPLILYVVGVHNPHIAIGTAALAVAASAYINMIPHARAGHVRWGPAFAFAASGVLGATLGSSVGKLIDGQKLLTYFAFLMCFVAFLMLRPRPLASATAGAYPTPYSRLCGTGLGAGSLSGFFGIGGGFLVVPGLMFAGRMQIVDAIGTSLFAVGSFGLTTAINYSLSGQVDWLVAAEFVGGGVVGGLLGTQAASRLARKRGALNRVFSAMIISVAAYMLYHSWQTR</sequence>
<organism evidence="6 7">
    <name type="scientific">Caballeronia udeis</name>
    <dbReference type="NCBI Taxonomy" id="1232866"/>
    <lineage>
        <taxon>Bacteria</taxon>
        <taxon>Pseudomonadati</taxon>
        <taxon>Pseudomonadota</taxon>
        <taxon>Betaproteobacteria</taxon>
        <taxon>Burkholderiales</taxon>
        <taxon>Burkholderiaceae</taxon>
        <taxon>Caballeronia</taxon>
    </lineage>
</organism>
<keyword evidence="5" id="KW-1003">Cell membrane</keyword>
<dbReference type="InterPro" id="IPR002781">
    <property type="entry name" value="TM_pro_TauE-like"/>
</dbReference>
<evidence type="ECO:0000313" key="6">
    <source>
        <dbReference type="EMBL" id="SAL50180.1"/>
    </source>
</evidence>
<dbReference type="GO" id="GO:0005886">
    <property type="term" value="C:plasma membrane"/>
    <property type="evidence" value="ECO:0007669"/>
    <property type="project" value="UniProtKB-SubCell"/>
</dbReference>
<dbReference type="Pfam" id="PF01925">
    <property type="entry name" value="TauE"/>
    <property type="match status" value="1"/>
</dbReference>
<dbReference type="EMBL" id="FCOK02000038">
    <property type="protein sequence ID" value="SAL50180.1"/>
    <property type="molecule type" value="Genomic_DNA"/>
</dbReference>
<feature type="transmembrane region" description="Helical" evidence="5">
    <location>
        <begin position="51"/>
        <end position="70"/>
    </location>
</feature>
<evidence type="ECO:0000313" key="7">
    <source>
        <dbReference type="Proteomes" id="UP000054683"/>
    </source>
</evidence>
<evidence type="ECO:0000256" key="1">
    <source>
        <dbReference type="ARBA" id="ARBA00004141"/>
    </source>
</evidence>
<feature type="transmembrane region" description="Helical" evidence="5">
    <location>
        <begin position="76"/>
        <end position="96"/>
    </location>
</feature>
<evidence type="ECO:0000256" key="5">
    <source>
        <dbReference type="RuleBase" id="RU363041"/>
    </source>
</evidence>
<gene>
    <name evidence="6" type="ORF">AWB69_05073</name>
</gene>
<accession>A0A158I2C6</accession>
<proteinExistence type="inferred from homology"/>
<keyword evidence="3 5" id="KW-1133">Transmembrane helix</keyword>
<feature type="transmembrane region" description="Helical" evidence="5">
    <location>
        <begin position="12"/>
        <end position="44"/>
    </location>
</feature>
<feature type="transmembrane region" description="Helical" evidence="5">
    <location>
        <begin position="238"/>
        <end position="256"/>
    </location>
</feature>
<feature type="transmembrane region" description="Helical" evidence="5">
    <location>
        <begin position="208"/>
        <end position="226"/>
    </location>
</feature>
<feature type="transmembrane region" description="Helical" evidence="5">
    <location>
        <begin position="108"/>
        <end position="126"/>
    </location>
</feature>
<name>A0A158I2C6_9BURK</name>
<keyword evidence="2 5" id="KW-0812">Transmembrane</keyword>
<comment type="subcellular location">
    <subcellularLocation>
        <location evidence="5">Cell membrane</location>
        <topology evidence="5">Multi-pass membrane protein</topology>
    </subcellularLocation>
    <subcellularLocation>
        <location evidence="1">Membrane</location>
        <topology evidence="1">Multi-pass membrane protein</topology>
    </subcellularLocation>
</comment>
<dbReference type="InterPro" id="IPR051598">
    <property type="entry name" value="TSUP/Inactive_protease-like"/>
</dbReference>
<protein>
    <recommendedName>
        <fullName evidence="5">Probable membrane transporter protein</fullName>
    </recommendedName>
</protein>
<feature type="transmembrane region" description="Helical" evidence="5">
    <location>
        <begin position="146"/>
        <end position="167"/>
    </location>
</feature>
<evidence type="ECO:0000256" key="4">
    <source>
        <dbReference type="ARBA" id="ARBA00023136"/>
    </source>
</evidence>
<dbReference type="PANTHER" id="PTHR43701:SF2">
    <property type="entry name" value="MEMBRANE TRANSPORTER PROTEIN YJNA-RELATED"/>
    <property type="match status" value="1"/>
</dbReference>
<comment type="similarity">
    <text evidence="5">Belongs to the 4-toluene sulfonate uptake permease (TSUP) (TC 2.A.102) family.</text>
</comment>
<dbReference type="RefSeq" id="WP_197500308.1">
    <property type="nucleotide sequence ID" value="NZ_FCOK02000038.1"/>
</dbReference>
<reference evidence="6 7" key="1">
    <citation type="submission" date="2016-01" db="EMBL/GenBank/DDBJ databases">
        <authorList>
            <person name="Oliw E.H."/>
        </authorList>
    </citation>
    <scope>NUCLEOTIDE SEQUENCE [LARGE SCALE GENOMIC DNA]</scope>
    <source>
        <strain evidence="6">LMG 27134</strain>
    </source>
</reference>
<keyword evidence="4 5" id="KW-0472">Membrane</keyword>